<dbReference type="SUPFAM" id="SSF53474">
    <property type="entry name" value="alpha/beta-Hydrolases"/>
    <property type="match status" value="1"/>
</dbReference>
<reference evidence="3 4" key="1">
    <citation type="submission" date="2018-06" db="EMBL/GenBank/DDBJ databases">
        <title>Genomic Encyclopedia of Type Strains, Phase IV (KMG-IV): sequencing the most valuable type-strain genomes for metagenomic binning, comparative biology and taxonomic classification.</title>
        <authorList>
            <person name="Goeker M."/>
        </authorList>
    </citation>
    <scope>NUCLEOTIDE SEQUENCE [LARGE SCALE GENOMIC DNA]</scope>
    <source>
        <strain evidence="3 4">DSM 25520</strain>
    </source>
</reference>
<dbReference type="Proteomes" id="UP000253628">
    <property type="component" value="Unassembled WGS sequence"/>
</dbReference>
<dbReference type="GO" id="GO:0006508">
    <property type="term" value="P:proteolysis"/>
    <property type="evidence" value="ECO:0007669"/>
    <property type="project" value="InterPro"/>
</dbReference>
<dbReference type="InterPro" id="IPR001375">
    <property type="entry name" value="Peptidase_S9_cat"/>
</dbReference>
<evidence type="ECO:0000313" key="3">
    <source>
        <dbReference type="EMBL" id="RBP43206.1"/>
    </source>
</evidence>
<dbReference type="EMBL" id="QNRQ01000001">
    <property type="protein sequence ID" value="RBP43206.1"/>
    <property type="molecule type" value="Genomic_DNA"/>
</dbReference>
<dbReference type="PANTHER" id="PTHR22946:SF5">
    <property type="entry name" value="PEPTIDASE S9 PROLYL OLIGOPEPTIDASE CATALYTIC DOMAIN-CONTAINING PROTEIN"/>
    <property type="match status" value="1"/>
</dbReference>
<dbReference type="PROSITE" id="PS00708">
    <property type="entry name" value="PRO_ENDOPEP_SER"/>
    <property type="match status" value="1"/>
</dbReference>
<dbReference type="AlphaFoldDB" id="A0A366HL88"/>
<sequence>MTTDSEIIRIEVQHQSIAGTFLVPSNTVPGVLFVHGWGGSQAFDLLRAKRIAGMGCVCLTFDLRGHADTVSQQMSVSRDDNLRDVVAAYDQLITHPTIDTTAIAVVGSSYGGYLAALLTQVRPVKWLALHVPALYRDDEWMLPKRQLNRDALMTYRRSQITPDDNRALAACSTFKGDALIVEAEHDDFVPHSTIMNYVAAFRSAHSLTYRVVDKADHALSSKPSQEAYTSILANWTTEMVVGSRVGSGTT</sequence>
<gene>
    <name evidence="3" type="ORF">DFR37_101334</name>
</gene>
<evidence type="ECO:0000313" key="4">
    <source>
        <dbReference type="Proteomes" id="UP000253628"/>
    </source>
</evidence>
<keyword evidence="1" id="KW-0378">Hydrolase</keyword>
<accession>A0A366HL88</accession>
<evidence type="ECO:0000259" key="2">
    <source>
        <dbReference type="Pfam" id="PF00326"/>
    </source>
</evidence>
<feature type="domain" description="Peptidase S9 prolyl oligopeptidase catalytic" evidence="2">
    <location>
        <begin position="46"/>
        <end position="238"/>
    </location>
</feature>
<dbReference type="InterPro" id="IPR029058">
    <property type="entry name" value="AB_hydrolase_fold"/>
</dbReference>
<protein>
    <recommendedName>
        <fullName evidence="2">Peptidase S9 prolyl oligopeptidase catalytic domain-containing protein</fullName>
    </recommendedName>
</protein>
<keyword evidence="4" id="KW-1185">Reference proteome</keyword>
<dbReference type="RefSeq" id="WP_113931502.1">
    <property type="nucleotide sequence ID" value="NZ_JACCEU010000001.1"/>
</dbReference>
<proteinExistence type="predicted"/>
<dbReference type="InterPro" id="IPR050261">
    <property type="entry name" value="FrsA_esterase"/>
</dbReference>
<dbReference type="Pfam" id="PF00326">
    <property type="entry name" value="Peptidase_S9"/>
    <property type="match status" value="1"/>
</dbReference>
<dbReference type="InterPro" id="IPR002471">
    <property type="entry name" value="Pept_S9_AS"/>
</dbReference>
<dbReference type="OrthoDB" id="8638755at2"/>
<dbReference type="Gene3D" id="3.40.50.1820">
    <property type="entry name" value="alpha/beta hydrolase"/>
    <property type="match status" value="1"/>
</dbReference>
<evidence type="ECO:0000256" key="1">
    <source>
        <dbReference type="ARBA" id="ARBA00022801"/>
    </source>
</evidence>
<comment type="caution">
    <text evidence="3">The sequence shown here is derived from an EMBL/GenBank/DDBJ whole genome shotgun (WGS) entry which is preliminary data.</text>
</comment>
<dbReference type="GO" id="GO:0004252">
    <property type="term" value="F:serine-type endopeptidase activity"/>
    <property type="evidence" value="ECO:0007669"/>
    <property type="project" value="InterPro"/>
</dbReference>
<organism evidence="3 4">
    <name type="scientific">Eoetvoesiella caeni</name>
    <dbReference type="NCBI Taxonomy" id="645616"/>
    <lineage>
        <taxon>Bacteria</taxon>
        <taxon>Pseudomonadati</taxon>
        <taxon>Pseudomonadota</taxon>
        <taxon>Betaproteobacteria</taxon>
        <taxon>Burkholderiales</taxon>
        <taxon>Alcaligenaceae</taxon>
        <taxon>Eoetvoesiella</taxon>
    </lineage>
</organism>
<dbReference type="PANTHER" id="PTHR22946">
    <property type="entry name" value="DIENELACTONE HYDROLASE DOMAIN-CONTAINING PROTEIN-RELATED"/>
    <property type="match status" value="1"/>
</dbReference>
<name>A0A366HL88_9BURK</name>